<feature type="transmembrane region" description="Helical" evidence="5">
    <location>
        <begin position="45"/>
        <end position="68"/>
    </location>
</feature>
<keyword evidence="3 5" id="KW-1133">Transmembrane helix</keyword>
<dbReference type="GO" id="GO:0097347">
    <property type="term" value="C:TAM protein secretion complex"/>
    <property type="evidence" value="ECO:0007669"/>
    <property type="project" value="TreeGrafter"/>
</dbReference>
<keyword evidence="4 5" id="KW-0472">Membrane</keyword>
<name>A0A516V6G5_9GAMM</name>
<protein>
    <submittedName>
        <fullName evidence="7">Translocation/assembly module TamB</fullName>
    </submittedName>
</protein>
<dbReference type="PANTHER" id="PTHR36985">
    <property type="entry name" value="TRANSLOCATION AND ASSEMBLY MODULE SUBUNIT TAMB"/>
    <property type="match status" value="1"/>
</dbReference>
<keyword evidence="2 5" id="KW-0812">Transmembrane</keyword>
<evidence type="ECO:0000256" key="4">
    <source>
        <dbReference type="ARBA" id="ARBA00023136"/>
    </source>
</evidence>
<dbReference type="PANTHER" id="PTHR36985:SF1">
    <property type="entry name" value="TRANSLOCATION AND ASSEMBLY MODULE SUBUNIT TAMB"/>
    <property type="match status" value="1"/>
</dbReference>
<proteinExistence type="predicted"/>
<evidence type="ECO:0000313" key="8">
    <source>
        <dbReference type="Proteomes" id="UP000315891"/>
    </source>
</evidence>
<evidence type="ECO:0000313" key="7">
    <source>
        <dbReference type="EMBL" id="QDQ74129.1"/>
    </source>
</evidence>
<dbReference type="OrthoDB" id="5555605at2"/>
<dbReference type="Pfam" id="PF04357">
    <property type="entry name" value="TamB"/>
    <property type="match status" value="1"/>
</dbReference>
<dbReference type="GO" id="GO:0005886">
    <property type="term" value="C:plasma membrane"/>
    <property type="evidence" value="ECO:0007669"/>
    <property type="project" value="InterPro"/>
</dbReference>
<dbReference type="GO" id="GO:0009306">
    <property type="term" value="P:protein secretion"/>
    <property type="evidence" value="ECO:0007669"/>
    <property type="project" value="InterPro"/>
</dbReference>
<evidence type="ECO:0000256" key="3">
    <source>
        <dbReference type="ARBA" id="ARBA00022989"/>
    </source>
</evidence>
<feature type="domain" description="Translocation and assembly module TamB C-terminal" evidence="6">
    <location>
        <begin position="977"/>
        <end position="1306"/>
    </location>
</feature>
<dbReference type="Proteomes" id="UP000315891">
    <property type="component" value="Chromosome"/>
</dbReference>
<dbReference type="RefSeq" id="WP_143879639.1">
    <property type="nucleotide sequence ID" value="NZ_BAABLZ010000001.1"/>
</dbReference>
<comment type="subcellular location">
    <subcellularLocation>
        <location evidence="1">Membrane</location>
        <topology evidence="1">Single-pass membrane protein</topology>
    </subcellularLocation>
</comment>
<dbReference type="InterPro" id="IPR007452">
    <property type="entry name" value="TamB_C"/>
</dbReference>
<reference evidence="7 8" key="1">
    <citation type="submission" date="2019-07" db="EMBL/GenBank/DDBJ databases">
        <title>Lysobacter weifangensis sp. nov., isolated from bensulfuron-methyl contaminated farmland soil.</title>
        <authorList>
            <person name="Zhao H."/>
        </authorList>
    </citation>
    <scope>NUCLEOTIDE SEQUENCE [LARGE SCALE GENOMIC DNA]</scope>
    <source>
        <strain evidence="7 8">CC-Bw-6</strain>
    </source>
</reference>
<gene>
    <name evidence="7" type="ORF">FNZ56_09675</name>
</gene>
<evidence type="ECO:0000256" key="1">
    <source>
        <dbReference type="ARBA" id="ARBA00004167"/>
    </source>
</evidence>
<accession>A0A516V6G5</accession>
<evidence type="ECO:0000256" key="5">
    <source>
        <dbReference type="SAM" id="Phobius"/>
    </source>
</evidence>
<sequence>MNWRERYARYRRYGLDPLPDDASDAQREAHIAELRALRKKRQRKVALRSGLGTLAIVVGVALLLYWLLMTIGGRDVLLRQIAARLPAGSELTWKSAEGPASGPMTLHGVHFSMPRQRDPDCVPTKNASCAMGRIAFDADTVVVDPAIRPLFGKRLRLDALDLRGATLNLPRSDKPFELPTWPDVLPNIAPPLALQARAIRIDDLEVLQEGEPLVDIRSARGGLDAGAGKLHVEHLRVDSDRGVFTAHGDYLPRDDYRSDLVATAVLPAPGGRTAPRLGLVAKGDLSRMDVAIAGRVPAPTRATLTLRGDKDAPTWHLRANSTALDPSLLTGSGEASTPFAFDLQADGVGGNANVRGNVQQGDFRATLQPSKLGLEDRLLRAKPLVLDVFDGRVTANGYADLRDPEKAALKFAVNARGLQWRSEDGATQVRGDADFGLAGKPELWAAIGNAKLQRGRDRADIRLDGIGDRDGVRIRALQATMPQGRLDATGTLAWAPNLAWKADATLAGFDPGYFAPDWPGAISGKLQSNGQVRDSGSLLAHVDARQLGGTLRKRALSGRGTFDIDGDNYSGDVALALGASRVDARGRIASTMQVDANFAPLQLDDLLPDGRGTLRGTLQLRGARNAPDVAVDMNGSGVAFGDYRAEHFAAKGRLPWKAGDGALALDAQGLQLGLPFADLRANLRGAIERLRFDADARGDIGTIALQGDANRQGARWQGTLAALRFDPAKGANWVLQQPTRWSWDGNNGALSRSCLASNAGGSLCADADWPRRGANVQGEALPLALLVPYLPERSDGRPWLLNGDIALDARVVAAGNAWRGNATLTSTNGGLRNSARARRDFVGYRDLKLDASFDPQRIDAKLGALLHGNMGNDDGRIDAHVATGWDEFAPLSGEVKVNTDELTWMELFSPDIVEPTGKLDADLRLAGTRAAPMVGGEGRLQDFATELPSLGIALSQGDVQLQAQADGNARIVGSVHSGDGVLHVDGTLGWRNQDTPLVLNLRGENVLVAETRQLRAVANPDVAVRYRAGDPLQVSGTVTIPEADINLERLDEGVSASEDVVVLDPVDPKREAPSRLDLDLALVMGEDVNIKGFGLVGTLDGSLRVRAVPGREMRGSGALDVAGRYTAYGQKLDITRGRLLWSNTPVGDPILDVRAERVVGDVTAGIKVEGRASAPRATVYSDPAKSESEALSYLALGRPLDSLSGDEARQLGAAKSALNAGTGLIASELGSRLGLDDAGVTESRALGSDVLSVGKYLSPKLYVGYGVSLLGTGQVMMLKYLLRKGFDIQIESSTVENRASVNWRKEK</sequence>
<evidence type="ECO:0000259" key="6">
    <source>
        <dbReference type="Pfam" id="PF04357"/>
    </source>
</evidence>
<dbReference type="EMBL" id="CP041742">
    <property type="protein sequence ID" value="QDQ74129.1"/>
    <property type="molecule type" value="Genomic_DNA"/>
</dbReference>
<keyword evidence="8" id="KW-1185">Reference proteome</keyword>
<organism evidence="7 8">
    <name type="scientific">Pseudoluteimonas lycopersici</name>
    <dbReference type="NCBI Taxonomy" id="1324796"/>
    <lineage>
        <taxon>Bacteria</taxon>
        <taxon>Pseudomonadati</taxon>
        <taxon>Pseudomonadota</taxon>
        <taxon>Gammaproteobacteria</taxon>
        <taxon>Lysobacterales</taxon>
        <taxon>Lysobacteraceae</taxon>
        <taxon>Pseudoluteimonas</taxon>
    </lineage>
</organism>
<evidence type="ECO:0000256" key="2">
    <source>
        <dbReference type="ARBA" id="ARBA00022692"/>
    </source>
</evidence>